<keyword evidence="3" id="KW-0732">Signal</keyword>
<dbReference type="InterPro" id="IPR051200">
    <property type="entry name" value="Host-pathogen_enzymatic-act"/>
</dbReference>
<dbReference type="AlphaFoldDB" id="A0A939IXE6"/>
<evidence type="ECO:0000256" key="3">
    <source>
        <dbReference type="SAM" id="SignalP"/>
    </source>
</evidence>
<dbReference type="Proteomes" id="UP000664332">
    <property type="component" value="Unassembled WGS sequence"/>
</dbReference>
<dbReference type="EMBL" id="JAFLEQ010000012">
    <property type="protein sequence ID" value="MBN9644390.1"/>
    <property type="molecule type" value="Genomic_DNA"/>
</dbReference>
<feature type="chain" id="PRO_5037878372" evidence="3">
    <location>
        <begin position="38"/>
        <end position="855"/>
    </location>
</feature>
<keyword evidence="2" id="KW-1133">Transmembrane helix</keyword>
<organism evidence="4 5">
    <name type="scientific">Corynebacterium mendelii</name>
    <dbReference type="NCBI Taxonomy" id="2765362"/>
    <lineage>
        <taxon>Bacteria</taxon>
        <taxon>Bacillati</taxon>
        <taxon>Actinomycetota</taxon>
        <taxon>Actinomycetes</taxon>
        <taxon>Mycobacteriales</taxon>
        <taxon>Corynebacteriaceae</taxon>
        <taxon>Corynebacterium</taxon>
    </lineage>
</organism>
<gene>
    <name evidence="4" type="ORF">JZY06_07170</name>
</gene>
<dbReference type="PANTHER" id="PTHR47197:SF3">
    <property type="entry name" value="DIHYDRO-HEME D1 DEHYDROGENASE"/>
    <property type="match status" value="1"/>
</dbReference>
<evidence type="ECO:0000313" key="5">
    <source>
        <dbReference type="Proteomes" id="UP000664332"/>
    </source>
</evidence>
<feature type="region of interest" description="Disordered" evidence="1">
    <location>
        <begin position="747"/>
        <end position="808"/>
    </location>
</feature>
<keyword evidence="5" id="KW-1185">Reference proteome</keyword>
<feature type="compositionally biased region" description="Gly residues" evidence="1">
    <location>
        <begin position="759"/>
        <end position="772"/>
    </location>
</feature>
<dbReference type="PANTHER" id="PTHR47197">
    <property type="entry name" value="PROTEIN NIRF"/>
    <property type="match status" value="1"/>
</dbReference>
<feature type="compositionally biased region" description="Low complexity" evidence="1">
    <location>
        <begin position="783"/>
        <end position="797"/>
    </location>
</feature>
<keyword evidence="2" id="KW-0472">Membrane</keyword>
<proteinExistence type="predicted"/>
<dbReference type="Gene3D" id="2.130.10.10">
    <property type="entry name" value="YVTN repeat-like/Quinoprotein amine dehydrogenase"/>
    <property type="match status" value="1"/>
</dbReference>
<accession>A0A939IXE6</accession>
<dbReference type="RefSeq" id="WP_207278880.1">
    <property type="nucleotide sequence ID" value="NZ_JAFLEQ010000012.1"/>
</dbReference>
<feature type="signal peptide" evidence="3">
    <location>
        <begin position="1"/>
        <end position="37"/>
    </location>
</feature>
<dbReference type="InterPro" id="IPR011044">
    <property type="entry name" value="Quino_amine_DH_bsu"/>
</dbReference>
<dbReference type="SUPFAM" id="SSF50969">
    <property type="entry name" value="YVTN repeat-like/Quinoprotein amine dehydrogenase"/>
    <property type="match status" value="1"/>
</dbReference>
<name>A0A939IXE6_9CORY</name>
<comment type="caution">
    <text evidence="4">The sequence shown here is derived from an EMBL/GenBank/DDBJ whole genome shotgun (WGS) entry which is preliminary data.</text>
</comment>
<protein>
    <submittedName>
        <fullName evidence="4">YncE family protein</fullName>
    </submittedName>
</protein>
<feature type="transmembrane region" description="Helical" evidence="2">
    <location>
        <begin position="811"/>
        <end position="833"/>
    </location>
</feature>
<dbReference type="InterPro" id="IPR015943">
    <property type="entry name" value="WD40/YVTN_repeat-like_dom_sf"/>
</dbReference>
<reference evidence="4" key="1">
    <citation type="submission" date="2021-03" db="EMBL/GenBank/DDBJ databases">
        <authorList>
            <person name="Sun Q."/>
        </authorList>
    </citation>
    <scope>NUCLEOTIDE SEQUENCE</scope>
    <source>
        <strain evidence="4">CCM 8862</strain>
    </source>
</reference>
<evidence type="ECO:0000256" key="2">
    <source>
        <dbReference type="SAM" id="Phobius"/>
    </source>
</evidence>
<evidence type="ECO:0000313" key="4">
    <source>
        <dbReference type="EMBL" id="MBN9644390.1"/>
    </source>
</evidence>
<keyword evidence="2" id="KW-0812">Transmembrane</keyword>
<sequence length="855" mass="90406">MLLISSRSATHRIGRKAIAALATTAMLTAGIPAVAYAADDTTTDQGSTQGVKGKVAANGAEFKKPELSGPQKVTAAESVEAGKGLLIQGTGYTEGDQITIKFLDGDKSDDGDPLPQWLEQDPDVFEKLDKSSGASVVKQPVGDNGTFSVYYKVPKNIPAGWYWVRVLIPGGSKVAWFKVTPSTNPGGGDEETTPAAKLIMQQPGSTRLPRGANSLDELTVVYSVSAEGLTEGTELIAKLTKGNSQETFPVEFAMGHGKTSKTYKAKGGDKDQFTIVVSPEDVKDGKALAFQGHSVKLYDAKDETTPIAETRKRTALYSSFKSVDNPRVNNTAINSTAKVTLGNLPENTKITAVTAGGTIEEFKLTGGMNLLKEEKVIGANHATEFTLDLPNDKNLIGKELSVSLKNERGYVETWATGSVVTADNTIFGTDEVEVTKKSVASGLYQEAYDSKNNKLYVTRNDFGGSSSLLKLDPETLETLASTNVSDDNRVFGIAAPHNDHLWVTNTLSNSVAVYNAKDLSLIQQFDKDIVGHPRAVAINEESGKVYISSPVSKDESMTVIDGKTKQVSTVPTPGFAGAMGMEIDPETKMLYTTSFAGGKVMRLNTTNNDVTVFDLNKDAAEDNMVLERGTDVAYDHERNRLYIAGQKTNNLVVVDMSNGKVLKNMPTGDQPVGITYDKSIDKIVVLNRTSGTATVVDGESLTKVANLDVGNNPNFATTDGKGRIFMVNKQSQVGKDNDEVVVLKWKNAETEPDGDSTPGEGGDSTPGEGGDSTPGEGDNNTPGKGSEGSSSDKSGSSDGKDSNNQQGSGGALGPIAGVVALLGVLGALMFSLFNSGMMPAGLMAALPPQLKGMLG</sequence>
<evidence type="ECO:0000256" key="1">
    <source>
        <dbReference type="SAM" id="MobiDB-lite"/>
    </source>
</evidence>